<dbReference type="InterPro" id="IPR003018">
    <property type="entry name" value="GAF"/>
</dbReference>
<dbReference type="Gene3D" id="3.30.450.20">
    <property type="entry name" value="PAS domain"/>
    <property type="match status" value="3"/>
</dbReference>
<evidence type="ECO:0000256" key="3">
    <source>
        <dbReference type="SAM" id="MobiDB-lite"/>
    </source>
</evidence>
<dbReference type="Pfam" id="PF13185">
    <property type="entry name" value="GAF_2"/>
    <property type="match status" value="1"/>
</dbReference>
<dbReference type="Pfam" id="PF04967">
    <property type="entry name" value="HTH_10"/>
    <property type="match status" value="1"/>
</dbReference>
<keyword evidence="1" id="KW-0805">Transcription regulation</keyword>
<feature type="domain" description="PAC" evidence="5">
    <location>
        <begin position="301"/>
        <end position="353"/>
    </location>
</feature>
<dbReference type="InterPro" id="IPR001610">
    <property type="entry name" value="PAC"/>
</dbReference>
<dbReference type="InterPro" id="IPR000700">
    <property type="entry name" value="PAS-assoc_C"/>
</dbReference>
<evidence type="ECO:0000259" key="4">
    <source>
        <dbReference type="PROSITE" id="PS50112"/>
    </source>
</evidence>
<keyword evidence="7" id="KW-1185">Reference proteome</keyword>
<dbReference type="InterPro" id="IPR035965">
    <property type="entry name" value="PAS-like_dom_sf"/>
</dbReference>
<dbReference type="InterPro" id="IPR031803">
    <property type="entry name" value="BAT_GAF/HTH-assoc"/>
</dbReference>
<evidence type="ECO:0000256" key="1">
    <source>
        <dbReference type="ARBA" id="ARBA00023015"/>
    </source>
</evidence>
<sequence length="875" mass="95943">MHSDTDTPAADHTVPECVLLADGAGNIVWTSAASDVLGRQPADHTTVQSLLGPTVPDPPPAGTHPVSSRLTLPDAGDPRQVDVTVETVPGAEVTTYRCQRVDDEQFGLWTVLSRVTDAVVAFDTEWRYTFANDAAVALLDTPRAELLGEVIWNRFPATRNSEIQRVFERTMATQEPATLEQHSETVGRWLEIRCFPSPTGLSVYFRDVTERRERAAALRRERDLTKQLLRVSPMGIAVHAPDGRFTRLNERAEGILGVDRGELVGEILDEPMWEAWGPEGEPFPDESFPLNVVLRTGEPTFGTEMAVRRRDGARLWLSVSAAPLFDTTGDIERVIVTFEEITERKQYEQELRESEQQFRAVFEGTLDALLLADDDGDYLDANQAACDLYGLEEAELVGQNVADFAPPGYDVAAAWDAFLETGTLQGEFPLVRPDGETRVTDFVATANIAPGLHLSALRDITERKADEEQLAAQRDELARLNDINALIRGVHRTVVGATDREAVERAVCEGLVASDSYPVAMTTRRTATEEMQVEHAAGLPAKWLGRLRRHGATCIESALCRTATDTTPTVLDGLQRDETYPAPLRALADDCDLRTIVNIPIESDGVVYGVLTVGSVHPDAFTGRERTVFAELGQLLGTAIEAIQTKRLLYATGFLELDLSVAADVDPLAALNEHVGGHWRLDGVVPVESGRHLLYVDVGATPLDEIERAADGVYGLAGLRRVDTENAPLFELRVDDETPVSGLLDAGGRIRDGTIEHGASRFVVDVTLDTDVRAYLDRVEQRGIEVDLLAKREVERTAPAVSVRAATDTELTDRQRTVLEAAYLSGYFDWPRRRTTGEDLADALDIATSTLHQHLRVASGKVFEQYFGEGATGSA</sequence>
<keyword evidence="2" id="KW-0804">Transcription</keyword>
<dbReference type="PANTHER" id="PTHR44757:SF2">
    <property type="entry name" value="BIOFILM ARCHITECTURE MAINTENANCE PROTEIN MBAA"/>
    <property type="match status" value="1"/>
</dbReference>
<dbReference type="CDD" id="cd00130">
    <property type="entry name" value="PAS"/>
    <property type="match status" value="3"/>
</dbReference>
<dbReference type="SUPFAM" id="SSF55781">
    <property type="entry name" value="GAF domain-like"/>
    <property type="match status" value="1"/>
</dbReference>
<feature type="domain" description="PAS" evidence="4">
    <location>
        <begin position="111"/>
        <end position="174"/>
    </location>
</feature>
<dbReference type="PROSITE" id="PS50112">
    <property type="entry name" value="PAS"/>
    <property type="match status" value="3"/>
</dbReference>
<dbReference type="RefSeq" id="WP_220588197.1">
    <property type="nucleotide sequence ID" value="NZ_RKLQ01000002.1"/>
</dbReference>
<organism evidence="6 7">
    <name type="scientific">Haloarcula salinisoli</name>
    <dbReference type="NCBI Taxonomy" id="2487746"/>
    <lineage>
        <taxon>Archaea</taxon>
        <taxon>Methanobacteriati</taxon>
        <taxon>Methanobacteriota</taxon>
        <taxon>Stenosarchaea group</taxon>
        <taxon>Halobacteria</taxon>
        <taxon>Halobacteriales</taxon>
        <taxon>Haloarculaceae</taxon>
        <taxon>Haloarcula</taxon>
    </lineage>
</organism>
<comment type="caution">
    <text evidence="6">The sequence shown here is derived from an EMBL/GenBank/DDBJ whole genome shotgun (WGS) entry which is preliminary data.</text>
</comment>
<dbReference type="SMART" id="SM00091">
    <property type="entry name" value="PAS"/>
    <property type="match status" value="3"/>
</dbReference>
<dbReference type="PANTHER" id="PTHR44757">
    <property type="entry name" value="DIGUANYLATE CYCLASE DGCP"/>
    <property type="match status" value="1"/>
</dbReference>
<dbReference type="PROSITE" id="PS50113">
    <property type="entry name" value="PAC"/>
    <property type="match status" value="1"/>
</dbReference>
<dbReference type="EMBL" id="RKLQ01000002">
    <property type="protein sequence ID" value="MBX0303959.1"/>
    <property type="molecule type" value="Genomic_DNA"/>
</dbReference>
<reference evidence="6" key="1">
    <citation type="submission" date="2021-06" db="EMBL/GenBank/DDBJ databases">
        <title>Halomicroarcula sp. F24A a new haloarchaeum isolated from saline soil.</title>
        <authorList>
            <person name="Duran-Viseras A."/>
            <person name="Sanchez-Porro C."/>
            <person name="Ventosa A."/>
        </authorList>
    </citation>
    <scope>NUCLEOTIDE SEQUENCE</scope>
    <source>
        <strain evidence="6">F24A</strain>
    </source>
</reference>
<dbReference type="Pfam" id="PF08448">
    <property type="entry name" value="PAS_4"/>
    <property type="match status" value="3"/>
</dbReference>
<feature type="region of interest" description="Disordered" evidence="3">
    <location>
        <begin position="47"/>
        <end position="77"/>
    </location>
</feature>
<dbReference type="InterPro" id="IPR029016">
    <property type="entry name" value="GAF-like_dom_sf"/>
</dbReference>
<name>A0A8J8C989_9EURY</name>
<evidence type="ECO:0000313" key="7">
    <source>
        <dbReference type="Proteomes" id="UP000783863"/>
    </source>
</evidence>
<gene>
    <name evidence="6" type="ORF">EGD98_09800</name>
</gene>
<protein>
    <submittedName>
        <fullName evidence="6">PAS domain-containing protein</fullName>
    </submittedName>
</protein>
<feature type="domain" description="PAS" evidence="4">
    <location>
        <begin position="354"/>
        <end position="407"/>
    </location>
</feature>
<accession>A0A8J8C989</accession>
<dbReference type="InterPro" id="IPR052155">
    <property type="entry name" value="Biofilm_reg_signaling"/>
</dbReference>
<evidence type="ECO:0000259" key="5">
    <source>
        <dbReference type="PROSITE" id="PS50113"/>
    </source>
</evidence>
<dbReference type="InterPro" id="IPR013656">
    <property type="entry name" value="PAS_4"/>
</dbReference>
<dbReference type="Gene3D" id="3.30.450.40">
    <property type="match status" value="1"/>
</dbReference>
<dbReference type="NCBIfam" id="TIGR00229">
    <property type="entry name" value="sensory_box"/>
    <property type="match status" value="2"/>
</dbReference>
<evidence type="ECO:0000313" key="6">
    <source>
        <dbReference type="EMBL" id="MBX0303959.1"/>
    </source>
</evidence>
<dbReference type="Proteomes" id="UP000783863">
    <property type="component" value="Unassembled WGS sequence"/>
</dbReference>
<dbReference type="AlphaFoldDB" id="A0A8J8C989"/>
<evidence type="ECO:0000256" key="2">
    <source>
        <dbReference type="ARBA" id="ARBA00023163"/>
    </source>
</evidence>
<dbReference type="SUPFAM" id="SSF55785">
    <property type="entry name" value="PYP-like sensor domain (PAS domain)"/>
    <property type="match status" value="3"/>
</dbReference>
<dbReference type="InterPro" id="IPR000014">
    <property type="entry name" value="PAS"/>
</dbReference>
<proteinExistence type="predicted"/>
<dbReference type="Pfam" id="PF15915">
    <property type="entry name" value="BAT"/>
    <property type="match status" value="1"/>
</dbReference>
<feature type="domain" description="PAS" evidence="4">
    <location>
        <begin position="221"/>
        <end position="297"/>
    </location>
</feature>
<dbReference type="InterPro" id="IPR007050">
    <property type="entry name" value="HTH_bacterioopsin"/>
</dbReference>
<dbReference type="SMART" id="SM00086">
    <property type="entry name" value="PAC"/>
    <property type="match status" value="2"/>
</dbReference>